<evidence type="ECO:0000256" key="9">
    <source>
        <dbReference type="SAM" id="SignalP"/>
    </source>
</evidence>
<dbReference type="PANTHER" id="PTHR13866:SF14">
    <property type="entry name" value="BM-40"/>
    <property type="match status" value="1"/>
</dbReference>
<keyword evidence="6" id="KW-0325">Glycoprotein</keyword>
<feature type="compositionally biased region" description="Basic residues" evidence="8">
    <location>
        <begin position="24"/>
        <end position="39"/>
    </location>
</feature>
<keyword evidence="2" id="KW-0964">Secreted</keyword>
<feature type="region of interest" description="Disordered" evidence="8">
    <location>
        <begin position="24"/>
        <end position="56"/>
    </location>
</feature>
<dbReference type="SUPFAM" id="SSF57610">
    <property type="entry name" value="Thyroglobulin type-1 domain"/>
    <property type="match status" value="1"/>
</dbReference>
<feature type="domain" description="Thyroglobulin type-1" evidence="10">
    <location>
        <begin position="319"/>
        <end position="384"/>
    </location>
</feature>
<evidence type="ECO:0000256" key="2">
    <source>
        <dbReference type="ARBA" id="ARBA00022525"/>
    </source>
</evidence>
<feature type="signal peptide" evidence="9">
    <location>
        <begin position="1"/>
        <end position="21"/>
    </location>
</feature>
<dbReference type="PROSITE" id="PS51162">
    <property type="entry name" value="THYROGLOBULIN_1_2"/>
    <property type="match status" value="1"/>
</dbReference>
<dbReference type="AlphaFoldDB" id="A0AAN9BWG0"/>
<dbReference type="GO" id="GO:0050840">
    <property type="term" value="F:extracellular matrix binding"/>
    <property type="evidence" value="ECO:0007669"/>
    <property type="project" value="TreeGrafter"/>
</dbReference>
<dbReference type="Pfam" id="PF00086">
    <property type="entry name" value="Thyroglobulin_1"/>
    <property type="match status" value="1"/>
</dbReference>
<evidence type="ECO:0000313" key="12">
    <source>
        <dbReference type="Proteomes" id="UP001374579"/>
    </source>
</evidence>
<protein>
    <recommendedName>
        <fullName evidence="10">Thyroglobulin type-1 domain-containing protein</fullName>
    </recommendedName>
</protein>
<reference evidence="11 12" key="1">
    <citation type="submission" date="2024-02" db="EMBL/GenBank/DDBJ databases">
        <title>Chromosome-scale genome assembly of the rough periwinkle Littorina saxatilis.</title>
        <authorList>
            <person name="De Jode A."/>
            <person name="Faria R."/>
            <person name="Formenti G."/>
            <person name="Sims Y."/>
            <person name="Smith T.P."/>
            <person name="Tracey A."/>
            <person name="Wood J.M.D."/>
            <person name="Zagrodzka Z.B."/>
            <person name="Johannesson K."/>
            <person name="Butlin R.K."/>
            <person name="Leder E.H."/>
        </authorList>
    </citation>
    <scope>NUCLEOTIDE SEQUENCE [LARGE SCALE GENOMIC DNA]</scope>
    <source>
        <strain evidence="11">Snail1</strain>
        <tissue evidence="11">Muscle</tissue>
    </source>
</reference>
<evidence type="ECO:0000256" key="4">
    <source>
        <dbReference type="ARBA" id="ARBA00022837"/>
    </source>
</evidence>
<dbReference type="SUPFAM" id="SSF47473">
    <property type="entry name" value="EF-hand"/>
    <property type="match status" value="1"/>
</dbReference>
<keyword evidence="12" id="KW-1185">Reference proteome</keyword>
<comment type="caution">
    <text evidence="11">The sequence shown here is derived from an EMBL/GenBank/DDBJ whole genome shotgun (WGS) entry which is preliminary data.</text>
</comment>
<name>A0AAN9BWG0_9CAEN</name>
<dbReference type="PANTHER" id="PTHR13866">
    <property type="entry name" value="SPARC OSTEONECTIN"/>
    <property type="match status" value="1"/>
</dbReference>
<dbReference type="InterPro" id="IPR036857">
    <property type="entry name" value="Thyroglobulin_1_sf"/>
</dbReference>
<dbReference type="Pfam" id="PF10591">
    <property type="entry name" value="SPARC_Ca_bdg"/>
    <property type="match status" value="1"/>
</dbReference>
<evidence type="ECO:0000256" key="7">
    <source>
        <dbReference type="PROSITE-ProRule" id="PRU00500"/>
    </source>
</evidence>
<dbReference type="CDD" id="cd00191">
    <property type="entry name" value="TY"/>
    <property type="match status" value="1"/>
</dbReference>
<evidence type="ECO:0000256" key="3">
    <source>
        <dbReference type="ARBA" id="ARBA00022729"/>
    </source>
</evidence>
<organism evidence="11 12">
    <name type="scientific">Littorina saxatilis</name>
    <dbReference type="NCBI Taxonomy" id="31220"/>
    <lineage>
        <taxon>Eukaryota</taxon>
        <taxon>Metazoa</taxon>
        <taxon>Spiralia</taxon>
        <taxon>Lophotrochozoa</taxon>
        <taxon>Mollusca</taxon>
        <taxon>Gastropoda</taxon>
        <taxon>Caenogastropoda</taxon>
        <taxon>Littorinimorpha</taxon>
        <taxon>Littorinoidea</taxon>
        <taxon>Littorinidae</taxon>
        <taxon>Littorina</taxon>
    </lineage>
</organism>
<sequence length="397" mass="45546">MRLQFSLTLLVIVCFLAGLEASKRGGHHHKQKGGRKHGGHRDTWDKKSPSRSNKHEIHMKKISWLNVPQVVGCKCRHPGEICIEGPDKRPSCVQEHHLRESARLFKHYHEQTEKAEEALNEIDPRPRKFVDDAPHDVHINVVKQHKAGHNNRGHHKQSQHFLGLKPKSGKHNLVLNHIPKRTGGNADDSGTTKCDIAALDEMRRRLTGWFHLLHGKDHHHHHGNSKHHHKSHRHLSVKKELRESVDAEGKCDCLKSVMWEFRQIDTDHSHSLNRTEVKVIDNNDMEPCLHPYLMTCDKDHDGVLSRHEWCCCFPQREAESPCYAKLSEIERTKNTEEYIPSCDREGFYQKEQCMGTVATGQTCWCVTSNGSEIPGSRIKGRAHCGKLDNMGYPKNMS</sequence>
<dbReference type="InterPro" id="IPR018247">
    <property type="entry name" value="EF_Hand_1_Ca_BS"/>
</dbReference>
<evidence type="ECO:0000256" key="1">
    <source>
        <dbReference type="ARBA" id="ARBA00004613"/>
    </source>
</evidence>
<evidence type="ECO:0000256" key="8">
    <source>
        <dbReference type="SAM" id="MobiDB-lite"/>
    </source>
</evidence>
<gene>
    <name evidence="11" type="ORF">V1264_012062</name>
</gene>
<feature type="chain" id="PRO_5043021998" description="Thyroglobulin type-1 domain-containing protein" evidence="9">
    <location>
        <begin position="22"/>
        <end position="397"/>
    </location>
</feature>
<dbReference type="GO" id="GO:0005518">
    <property type="term" value="F:collagen binding"/>
    <property type="evidence" value="ECO:0007669"/>
    <property type="project" value="TreeGrafter"/>
</dbReference>
<dbReference type="SMART" id="SM00211">
    <property type="entry name" value="TY"/>
    <property type="match status" value="1"/>
</dbReference>
<evidence type="ECO:0000256" key="6">
    <source>
        <dbReference type="ARBA" id="ARBA00023180"/>
    </source>
</evidence>
<evidence type="ECO:0000313" key="11">
    <source>
        <dbReference type="EMBL" id="KAK7112633.1"/>
    </source>
</evidence>
<dbReference type="PROSITE" id="PS00018">
    <property type="entry name" value="EF_HAND_1"/>
    <property type="match status" value="2"/>
</dbReference>
<comment type="subcellular location">
    <subcellularLocation>
        <location evidence="1">Secreted</location>
    </subcellularLocation>
</comment>
<dbReference type="GO" id="GO:0005509">
    <property type="term" value="F:calcium ion binding"/>
    <property type="evidence" value="ECO:0007669"/>
    <property type="project" value="InterPro"/>
</dbReference>
<dbReference type="PROSITE" id="PS00484">
    <property type="entry name" value="THYROGLOBULIN_1_1"/>
    <property type="match status" value="1"/>
</dbReference>
<dbReference type="InterPro" id="IPR011992">
    <property type="entry name" value="EF-hand-dom_pair"/>
</dbReference>
<dbReference type="EMBL" id="JBAMIC010000002">
    <property type="protein sequence ID" value="KAK7112633.1"/>
    <property type="molecule type" value="Genomic_DNA"/>
</dbReference>
<keyword evidence="3 9" id="KW-0732">Signal</keyword>
<keyword evidence="5" id="KW-1015">Disulfide bond</keyword>
<dbReference type="Gene3D" id="4.10.800.10">
    <property type="entry name" value="Thyroglobulin type-1"/>
    <property type="match status" value="1"/>
</dbReference>
<dbReference type="InterPro" id="IPR019577">
    <property type="entry name" value="SPARC/Testican_Ca-bd-dom"/>
</dbReference>
<dbReference type="Proteomes" id="UP001374579">
    <property type="component" value="Unassembled WGS sequence"/>
</dbReference>
<comment type="caution">
    <text evidence="7">Lacks conserved residue(s) required for the propagation of feature annotation.</text>
</comment>
<dbReference type="Gene3D" id="1.10.238.10">
    <property type="entry name" value="EF-hand"/>
    <property type="match status" value="1"/>
</dbReference>
<evidence type="ECO:0000259" key="10">
    <source>
        <dbReference type="PROSITE" id="PS51162"/>
    </source>
</evidence>
<evidence type="ECO:0000256" key="5">
    <source>
        <dbReference type="ARBA" id="ARBA00023157"/>
    </source>
</evidence>
<accession>A0AAN9BWG0</accession>
<dbReference type="GO" id="GO:0005615">
    <property type="term" value="C:extracellular space"/>
    <property type="evidence" value="ECO:0007669"/>
    <property type="project" value="TreeGrafter"/>
</dbReference>
<keyword evidence="4" id="KW-0106">Calcium</keyword>
<feature type="region of interest" description="Disordered" evidence="8">
    <location>
        <begin position="217"/>
        <end position="236"/>
    </location>
</feature>
<feature type="compositionally biased region" description="Basic and acidic residues" evidence="8">
    <location>
        <begin position="40"/>
        <end position="56"/>
    </location>
</feature>
<proteinExistence type="predicted"/>
<dbReference type="InterPro" id="IPR000716">
    <property type="entry name" value="Thyroglobulin_1"/>
</dbReference>